<dbReference type="Proteomes" id="UP000507470">
    <property type="component" value="Unassembled WGS sequence"/>
</dbReference>
<dbReference type="PANTHER" id="PTHR21446">
    <property type="entry name" value="DUF3504 DOMAIN-CONTAINING PROTEIN"/>
    <property type="match status" value="1"/>
</dbReference>
<keyword evidence="2" id="KW-1185">Reference proteome</keyword>
<accession>A0A6J8CY42</accession>
<evidence type="ECO:0000313" key="1">
    <source>
        <dbReference type="EMBL" id="CAC5400451.1"/>
    </source>
</evidence>
<dbReference type="InterPro" id="IPR052787">
    <property type="entry name" value="MAVS"/>
</dbReference>
<dbReference type="PANTHER" id="PTHR21446:SF6">
    <property type="entry name" value="MITOCHONDRIAL ANTIVIRAL-SIGNALING PROTEIN"/>
    <property type="match status" value="1"/>
</dbReference>
<protein>
    <submittedName>
        <fullName evidence="1">KCTD1_15</fullName>
    </submittedName>
</protein>
<gene>
    <name evidence="1" type="ORF">MCOR_34632</name>
</gene>
<dbReference type="OrthoDB" id="5982522at2759"/>
<organism evidence="1 2">
    <name type="scientific">Mytilus coruscus</name>
    <name type="common">Sea mussel</name>
    <dbReference type="NCBI Taxonomy" id="42192"/>
    <lineage>
        <taxon>Eukaryota</taxon>
        <taxon>Metazoa</taxon>
        <taxon>Spiralia</taxon>
        <taxon>Lophotrochozoa</taxon>
        <taxon>Mollusca</taxon>
        <taxon>Bivalvia</taxon>
        <taxon>Autobranchia</taxon>
        <taxon>Pteriomorphia</taxon>
        <taxon>Mytilida</taxon>
        <taxon>Mytiloidea</taxon>
        <taxon>Mytilidae</taxon>
        <taxon>Mytilinae</taxon>
        <taxon>Mytilus</taxon>
    </lineage>
</organism>
<dbReference type="EMBL" id="CACVKT020006204">
    <property type="protein sequence ID" value="CAC5400451.1"/>
    <property type="molecule type" value="Genomic_DNA"/>
</dbReference>
<dbReference type="AlphaFoldDB" id="A0A6J8CY42"/>
<evidence type="ECO:0000313" key="2">
    <source>
        <dbReference type="Proteomes" id="UP000507470"/>
    </source>
</evidence>
<reference evidence="1 2" key="1">
    <citation type="submission" date="2020-06" db="EMBL/GenBank/DDBJ databases">
        <authorList>
            <person name="Li R."/>
            <person name="Bekaert M."/>
        </authorList>
    </citation>
    <scope>NUCLEOTIDE SEQUENCE [LARGE SCALE GENOMIC DNA]</scope>
    <source>
        <strain evidence="2">wild</strain>
    </source>
</reference>
<name>A0A6J8CY42_MYTCO</name>
<proteinExistence type="predicted"/>
<sequence length="152" mass="17859">MFVAMIKKVQREGMDRTKHRPSISEGDLHKLLSSDALSTHNPRTLQMKIWFDLVLSFGKRGRENQRFFTDNTFVIKPDDCGRRFVEMAVSETTKNYKGGLDDNQNVIKPRMYETNKNDSPVSALQKYLSKRNPTRIFFQQPRVKVNDKDEMW</sequence>